<dbReference type="AlphaFoldDB" id="H8L484"/>
<dbReference type="RefSeq" id="WP_014403563.1">
    <property type="nucleotide sequence ID" value="NC_017033.1"/>
</dbReference>
<keyword evidence="2" id="KW-1185">Reference proteome</keyword>
<dbReference type="Proteomes" id="UP000005234">
    <property type="component" value="Chromosome"/>
</dbReference>
<reference evidence="1" key="1">
    <citation type="submission" date="2012-02" db="EMBL/GenBank/DDBJ databases">
        <title>The complete genome of Frateuria aurantia DSM 6220.</title>
        <authorList>
            <consortium name="US DOE Joint Genome Institute (JGI-PGF)"/>
            <person name="Lucas S."/>
            <person name="Copeland A."/>
            <person name="Lapidus A."/>
            <person name="Glavina del Rio T."/>
            <person name="Dalin E."/>
            <person name="Tice H."/>
            <person name="Bruce D."/>
            <person name="Goodwin L."/>
            <person name="Pitluck S."/>
            <person name="Peters L."/>
            <person name="Ovchinnikova G."/>
            <person name="Teshima H."/>
            <person name="Kyrpides N."/>
            <person name="Mavromatis K."/>
            <person name="Ivanova N."/>
            <person name="Brettin T."/>
            <person name="Detter J.C."/>
            <person name="Han C."/>
            <person name="Larimer F."/>
            <person name="Land M."/>
            <person name="Hauser L."/>
            <person name="Markowitz V."/>
            <person name="Cheng J.-F."/>
            <person name="Hugenholtz P."/>
            <person name="Woyke T."/>
            <person name="Wu D."/>
            <person name="Brambilla E."/>
            <person name="Klenk H.-P."/>
            <person name="Eisen J.A."/>
        </authorList>
    </citation>
    <scope>NUCLEOTIDE SEQUENCE</scope>
    <source>
        <strain evidence="1">DSM 6220</strain>
    </source>
</reference>
<accession>H8L484</accession>
<dbReference type="OrthoDB" id="5997771at2"/>
<proteinExistence type="predicted"/>
<evidence type="ECO:0000313" key="2">
    <source>
        <dbReference type="Proteomes" id="UP000005234"/>
    </source>
</evidence>
<dbReference type="KEGG" id="fau:Fraau_2178"/>
<organism evidence="1 2">
    <name type="scientific">Frateuria aurantia (strain ATCC 33424 / DSM 6220 / KCTC 2777 / LMG 1558 / NBRC 3245 / NCIMB 13370)</name>
    <name type="common">Acetobacter aurantius</name>
    <dbReference type="NCBI Taxonomy" id="767434"/>
    <lineage>
        <taxon>Bacteria</taxon>
        <taxon>Pseudomonadati</taxon>
        <taxon>Pseudomonadota</taxon>
        <taxon>Gammaproteobacteria</taxon>
        <taxon>Lysobacterales</taxon>
        <taxon>Rhodanobacteraceae</taxon>
        <taxon>Frateuria</taxon>
    </lineage>
</organism>
<name>H8L484_FRAAD</name>
<sequence length="142" mass="15704">MGWLLLGAPAWAIQAPSEDVRALVRHLDVTSFPNSIGPRREPGRHHFADYGFTRITWKADGADLELEDRSWLMSVGVVARHGRQLDVCLVDRALAAPGALFGGSYHVVDALRVVMSNADRWRAERVHGGLPGCIDDPPDDRR</sequence>
<dbReference type="HOGENOM" id="CLU_1812960_0_0_6"/>
<protein>
    <submittedName>
        <fullName evidence="1">Uncharacterized protein</fullName>
    </submittedName>
</protein>
<evidence type="ECO:0000313" key="1">
    <source>
        <dbReference type="EMBL" id="AFC86560.1"/>
    </source>
</evidence>
<dbReference type="EMBL" id="CP003350">
    <property type="protein sequence ID" value="AFC86560.1"/>
    <property type="molecule type" value="Genomic_DNA"/>
</dbReference>
<gene>
    <name evidence="1" type="ordered locus">Fraau_2178</name>
</gene>